<dbReference type="InterPro" id="IPR017871">
    <property type="entry name" value="ABC_transporter-like_CS"/>
</dbReference>
<dbReference type="InterPro" id="IPR027417">
    <property type="entry name" value="P-loop_NTPase"/>
</dbReference>
<dbReference type="CDD" id="cd03225">
    <property type="entry name" value="ABC_cobalt_CbiO_domain1"/>
    <property type="match status" value="1"/>
</dbReference>
<keyword evidence="3 4" id="KW-0067">ATP-binding</keyword>
<reference evidence="4" key="3">
    <citation type="submission" date="2020-02" db="EMBL/GenBank/DDBJ databases">
        <authorList>
            <person name="Sarangi A.N."/>
            <person name="Ghosh S."/>
            <person name="Mukherjee M."/>
            <person name="Tripathy S."/>
        </authorList>
    </citation>
    <scope>NUCLEOTIDE SEQUENCE</scope>
    <source>
        <strain evidence="4">BDU141951</strain>
    </source>
</reference>
<evidence type="ECO:0000256" key="1">
    <source>
        <dbReference type="ARBA" id="ARBA00022448"/>
    </source>
</evidence>
<dbReference type="InterPro" id="IPR050334">
    <property type="entry name" value="Molybdenum_import_ModC"/>
</dbReference>
<dbReference type="AlphaFoldDB" id="A0A0C1YC82"/>
<reference evidence="4" key="2">
    <citation type="journal article" date="2015" name="Genome Announc.">
        <title>Draft Genome Sequence of Filamentous Marine Cyanobacterium Lyngbya confervoides Strain BDU141951.</title>
        <authorList>
            <person name="Chandrababunaidu M.M."/>
            <person name="Sen D."/>
            <person name="Tripathy S."/>
        </authorList>
    </citation>
    <scope>NUCLEOTIDE SEQUENCE</scope>
    <source>
        <strain evidence="4">BDU141951</strain>
    </source>
</reference>
<dbReference type="PROSITE" id="PS00211">
    <property type="entry name" value="ABC_TRANSPORTER_1"/>
    <property type="match status" value="1"/>
</dbReference>
<gene>
    <name evidence="4" type="ORF">QQ91_002685</name>
</gene>
<dbReference type="GO" id="GO:0022857">
    <property type="term" value="F:transmembrane transporter activity"/>
    <property type="evidence" value="ECO:0007669"/>
    <property type="project" value="UniProtKB-ARBA"/>
</dbReference>
<keyword evidence="1" id="KW-0813">Transport</keyword>
<reference evidence="4" key="1">
    <citation type="submission" date="2014-11" db="EMBL/GenBank/DDBJ databases">
        <authorList>
            <person name="Malar M.C."/>
            <person name="Sen D."/>
            <person name="Tripathy S."/>
        </authorList>
    </citation>
    <scope>NUCLEOTIDE SEQUENCE</scope>
    <source>
        <strain evidence="4">BDU141951</strain>
    </source>
</reference>
<dbReference type="EMBL" id="JTHE02000003">
    <property type="protein sequence ID" value="NEV66017.1"/>
    <property type="molecule type" value="Genomic_DNA"/>
</dbReference>
<dbReference type="Gene3D" id="3.40.50.300">
    <property type="entry name" value="P-loop containing nucleotide triphosphate hydrolases"/>
    <property type="match status" value="1"/>
</dbReference>
<dbReference type="InterPro" id="IPR015856">
    <property type="entry name" value="ABC_transpr_CbiO/EcfA_su"/>
</dbReference>
<keyword evidence="2" id="KW-0547">Nucleotide-binding</keyword>
<dbReference type="PANTHER" id="PTHR43514:SF1">
    <property type="entry name" value="SULFATE_THIOSULFATE IMPORT ATP-BINDING PROTEIN CYSA"/>
    <property type="match status" value="1"/>
</dbReference>
<evidence type="ECO:0000256" key="2">
    <source>
        <dbReference type="ARBA" id="ARBA00022741"/>
    </source>
</evidence>
<name>A0A0C1YC82_9CYAN</name>
<dbReference type="GO" id="GO:0005524">
    <property type="term" value="F:ATP binding"/>
    <property type="evidence" value="ECO:0007669"/>
    <property type="project" value="UniProtKB-KW"/>
</dbReference>
<dbReference type="GO" id="GO:0016020">
    <property type="term" value="C:membrane"/>
    <property type="evidence" value="ECO:0007669"/>
    <property type="project" value="InterPro"/>
</dbReference>
<protein>
    <submittedName>
        <fullName evidence="4">Energy-coupling factor ABC transporter ATP-binding protein</fullName>
    </submittedName>
</protein>
<dbReference type="PROSITE" id="PS50893">
    <property type="entry name" value="ABC_TRANSPORTER_2"/>
    <property type="match status" value="1"/>
</dbReference>
<dbReference type="Pfam" id="PF00005">
    <property type="entry name" value="ABC_tran"/>
    <property type="match status" value="1"/>
</dbReference>
<dbReference type="GO" id="GO:0016887">
    <property type="term" value="F:ATP hydrolysis activity"/>
    <property type="evidence" value="ECO:0007669"/>
    <property type="project" value="InterPro"/>
</dbReference>
<dbReference type="SUPFAM" id="SSF52540">
    <property type="entry name" value="P-loop containing nucleoside triphosphate hydrolases"/>
    <property type="match status" value="1"/>
</dbReference>
<dbReference type="SMART" id="SM00382">
    <property type="entry name" value="AAA"/>
    <property type="match status" value="1"/>
</dbReference>
<dbReference type="PANTHER" id="PTHR43514">
    <property type="entry name" value="ABC TRANSPORTER I FAMILY MEMBER 10"/>
    <property type="match status" value="1"/>
</dbReference>
<dbReference type="InterPro" id="IPR003593">
    <property type="entry name" value="AAA+_ATPase"/>
</dbReference>
<sequence>MTDPTRVSDRPPAIQVDDVSFAWKPPAHVLEHCSLTVPPGEFCMLLGDNGSGKSTLLKLLTGLLAPQQGQVRINGTFGYVFQNPDHQLVMPTVGADVAFGLVGENLPLSTVRSRVSEALAAVNLAHLARRPIYALSGGQKQRVAIAGAIARHCEVLLLDEPTALLDPDSQIELVKLVQTLVKERHLTALWVTHRLIELDYCDRAVLLRSGHVVRDGEPASLRQILAASE</sequence>
<comment type="caution">
    <text evidence="4">The sequence shown here is derived from an EMBL/GenBank/DDBJ whole genome shotgun (WGS) entry which is preliminary data.</text>
</comment>
<organism evidence="4">
    <name type="scientific">Lyngbya confervoides BDU141951</name>
    <dbReference type="NCBI Taxonomy" id="1574623"/>
    <lineage>
        <taxon>Bacteria</taxon>
        <taxon>Bacillati</taxon>
        <taxon>Cyanobacteriota</taxon>
        <taxon>Cyanophyceae</taxon>
        <taxon>Oscillatoriophycideae</taxon>
        <taxon>Oscillatoriales</taxon>
        <taxon>Microcoleaceae</taxon>
        <taxon>Lyngbya</taxon>
    </lineage>
</organism>
<evidence type="ECO:0000256" key="3">
    <source>
        <dbReference type="ARBA" id="ARBA00022840"/>
    </source>
</evidence>
<dbReference type="InterPro" id="IPR003439">
    <property type="entry name" value="ABC_transporter-like_ATP-bd"/>
</dbReference>
<proteinExistence type="predicted"/>
<accession>A0A0C1YC82</accession>
<evidence type="ECO:0000313" key="4">
    <source>
        <dbReference type="EMBL" id="NEV66017.1"/>
    </source>
</evidence>